<dbReference type="InterPro" id="IPR023393">
    <property type="entry name" value="START-like_dom_sf"/>
</dbReference>
<dbReference type="Proteomes" id="UP001163152">
    <property type="component" value="Chromosome"/>
</dbReference>
<dbReference type="EMBL" id="CP113797">
    <property type="protein sequence ID" value="WAL60665.1"/>
    <property type="molecule type" value="Genomic_DNA"/>
</dbReference>
<dbReference type="RefSeq" id="WP_268610625.1">
    <property type="nucleotide sequence ID" value="NZ_CP113797.1"/>
</dbReference>
<dbReference type="PANTHER" id="PTHR34060:SF2">
    <property type="entry name" value="OS03G0837900 PROTEIN"/>
    <property type="match status" value="1"/>
</dbReference>
<protein>
    <submittedName>
        <fullName evidence="2">SRPBCC family protein</fullName>
    </submittedName>
</protein>
<dbReference type="PANTHER" id="PTHR34060">
    <property type="entry name" value="POLYKETIDE CYCLASE / DEHYDRASE AND LIPID TRANSPORT PROTEIN"/>
    <property type="match status" value="1"/>
</dbReference>
<proteinExistence type="predicted"/>
<gene>
    <name evidence="2" type="ORF">OXH18_01310</name>
</gene>
<evidence type="ECO:0000313" key="2">
    <source>
        <dbReference type="EMBL" id="WAL60665.1"/>
    </source>
</evidence>
<sequence length="167" mass="18512">MITGAGGNYIGWVLVAASPEVAWSVLTDYENFEQFLPTVASSSVIEADASRKVVEQVDSRRVLMMEVESTVRTENIEQAPDRIYFQLVDGDLKTLQGYWKLYPIAIETGNSQDQLPQVLVTQTVEAEANAGLLEGMFHQVFAGSLSDNLRAIQQEAERRSLCVDDIP</sequence>
<organism evidence="2 3">
    <name type="scientific">Thermocoleostomius sinensis A174</name>
    <dbReference type="NCBI Taxonomy" id="2016057"/>
    <lineage>
        <taxon>Bacteria</taxon>
        <taxon>Bacillati</taxon>
        <taxon>Cyanobacteriota</taxon>
        <taxon>Cyanophyceae</taxon>
        <taxon>Oculatellales</taxon>
        <taxon>Oculatellaceae</taxon>
        <taxon>Thermocoleostomius</taxon>
    </lineage>
</organism>
<keyword evidence="3" id="KW-1185">Reference proteome</keyword>
<name>A0A9E9CBJ5_9CYAN</name>
<dbReference type="InterPro" id="IPR005031">
    <property type="entry name" value="COQ10_START"/>
</dbReference>
<feature type="domain" description="Coenzyme Q-binding protein COQ10 START" evidence="1">
    <location>
        <begin position="15"/>
        <end position="151"/>
    </location>
</feature>
<reference evidence="2" key="1">
    <citation type="submission" date="2022-12" db="EMBL/GenBank/DDBJ databases">
        <title>Polyphasic identification of a Novel Hot-Spring Cyanobacterium Ocullathermofonsia sinensis gen nov. sp. nov. and Genomic Insights on its Adaptations to the Thermal Habitat.</title>
        <authorList>
            <person name="Daroch M."/>
            <person name="Tang J."/>
            <person name="Jiang Y."/>
        </authorList>
    </citation>
    <scope>NUCLEOTIDE SEQUENCE</scope>
    <source>
        <strain evidence="2">PKUAC-SCTA174</strain>
    </source>
</reference>
<dbReference type="Pfam" id="PF03364">
    <property type="entry name" value="Polyketide_cyc"/>
    <property type="match status" value="1"/>
</dbReference>
<evidence type="ECO:0000313" key="3">
    <source>
        <dbReference type="Proteomes" id="UP001163152"/>
    </source>
</evidence>
<dbReference type="KEGG" id="tsin:OXH18_01310"/>
<dbReference type="Gene3D" id="3.30.530.20">
    <property type="match status" value="1"/>
</dbReference>
<evidence type="ECO:0000259" key="1">
    <source>
        <dbReference type="Pfam" id="PF03364"/>
    </source>
</evidence>
<accession>A0A9E9CBJ5</accession>
<dbReference type="SUPFAM" id="SSF55961">
    <property type="entry name" value="Bet v1-like"/>
    <property type="match status" value="1"/>
</dbReference>
<dbReference type="AlphaFoldDB" id="A0A9E9CBJ5"/>